<accession>A0A5B7JR40</accession>
<proteinExistence type="predicted"/>
<dbReference type="Proteomes" id="UP000324222">
    <property type="component" value="Unassembled WGS sequence"/>
</dbReference>
<sequence>MHVWREASPNTPFSVATGYDVLFTFSFRQRAGEKRCRLLLLSLDDPPVSVCPSVFVCVIVTPRLKLPT</sequence>
<evidence type="ECO:0000313" key="2">
    <source>
        <dbReference type="Proteomes" id="UP000324222"/>
    </source>
</evidence>
<dbReference type="AlphaFoldDB" id="A0A5B7JR40"/>
<name>A0A5B7JR40_PORTR</name>
<evidence type="ECO:0000313" key="1">
    <source>
        <dbReference type="EMBL" id="MPC97045.1"/>
    </source>
</evidence>
<organism evidence="1 2">
    <name type="scientific">Portunus trituberculatus</name>
    <name type="common">Swimming crab</name>
    <name type="synonym">Neptunus trituberculatus</name>
    <dbReference type="NCBI Taxonomy" id="210409"/>
    <lineage>
        <taxon>Eukaryota</taxon>
        <taxon>Metazoa</taxon>
        <taxon>Ecdysozoa</taxon>
        <taxon>Arthropoda</taxon>
        <taxon>Crustacea</taxon>
        <taxon>Multicrustacea</taxon>
        <taxon>Malacostraca</taxon>
        <taxon>Eumalacostraca</taxon>
        <taxon>Eucarida</taxon>
        <taxon>Decapoda</taxon>
        <taxon>Pleocyemata</taxon>
        <taxon>Brachyura</taxon>
        <taxon>Eubrachyura</taxon>
        <taxon>Portunoidea</taxon>
        <taxon>Portunidae</taxon>
        <taxon>Portuninae</taxon>
        <taxon>Portunus</taxon>
    </lineage>
</organism>
<keyword evidence="2" id="KW-1185">Reference proteome</keyword>
<comment type="caution">
    <text evidence="1">The sequence shown here is derived from an EMBL/GenBank/DDBJ whole genome shotgun (WGS) entry which is preliminary data.</text>
</comment>
<protein>
    <submittedName>
        <fullName evidence="1">Uncharacterized protein</fullName>
    </submittedName>
</protein>
<reference evidence="1 2" key="1">
    <citation type="submission" date="2019-05" db="EMBL/GenBank/DDBJ databases">
        <title>Another draft genome of Portunus trituberculatus and its Hox gene families provides insights of decapod evolution.</title>
        <authorList>
            <person name="Jeong J.-H."/>
            <person name="Song I."/>
            <person name="Kim S."/>
            <person name="Choi T."/>
            <person name="Kim D."/>
            <person name="Ryu S."/>
            <person name="Kim W."/>
        </authorList>
    </citation>
    <scope>NUCLEOTIDE SEQUENCE [LARGE SCALE GENOMIC DNA]</scope>
    <source>
        <tissue evidence="1">Muscle</tissue>
    </source>
</reference>
<gene>
    <name evidence="1" type="ORF">E2C01_092333</name>
</gene>
<dbReference type="EMBL" id="VSRR010108362">
    <property type="protein sequence ID" value="MPC97045.1"/>
    <property type="molecule type" value="Genomic_DNA"/>
</dbReference>